<dbReference type="InterPro" id="IPR027417">
    <property type="entry name" value="P-loop_NTPase"/>
</dbReference>
<dbReference type="RefSeq" id="WP_188379262.1">
    <property type="nucleotide sequence ID" value="NZ_BMDI01000001.1"/>
</dbReference>
<sequence>MNQNTFKYHPISPVVFAQEFGRHWTDKLGYAASPALEEAWMSLGKALSAQVFHYDREEERQAWTVVPLPTGTGKSQGTAFYCAMLASHGRHPGALIVVRRIEDADIMAATINELAGKGDGYAYSHHSAKSSVPLSQLAEHPVLVITHSAYRNALAAETGQVLNAFLDWGEDGRCVVVIDEAFDLVEVHQVTLDDLRQTLAFIPDYLRDRFPKETAAIQAAINLMESSSSSNGGSRIFMPHDFGTDNDVDLSQLKDALHSVTIAQVERISQAAARLASIFDSSLDNLEIIIKGWSLYSKVPIFGQMLQTARPIITKGSKGAAVLDATASTNLMYQLFPQARVCRKIAGVRSYQNVSLHVRRGSTGKVNARKQVDERLPVLMSYFNDRIAGKDALFVCHKDVKAKAYAQETKFTLKAGHWGELDGANTWKDCDTAIFYDLHQRPHGWAMTTYFALQGIQSDEWLNSTQRRHGDHPDIVTAMVTYQTITDLIQALNRVRCRLVIDEQGNCPQTDIYLTLPKGNRGDLILSELLASMPGMQVSAWHLPVQTSKRKQRSDAGKPKESVYNYMRNVPSGRYLISHIKDSLGIKDASMKRIIKECKQDTDNQFHDINVSYFLDGFGRGSKAYLVKH</sequence>
<proteinExistence type="predicted"/>
<evidence type="ECO:0000313" key="2">
    <source>
        <dbReference type="Proteomes" id="UP000642180"/>
    </source>
</evidence>
<protein>
    <submittedName>
        <fullName evidence="1">Uncharacterized protein</fullName>
    </submittedName>
</protein>
<dbReference type="EMBL" id="BMDI01000001">
    <property type="protein sequence ID" value="GGI15720.1"/>
    <property type="molecule type" value="Genomic_DNA"/>
</dbReference>
<gene>
    <name evidence="1" type="ORF">GCM10008066_00310</name>
</gene>
<dbReference type="Proteomes" id="UP000642180">
    <property type="component" value="Unassembled WGS sequence"/>
</dbReference>
<organism evidence="1 2">
    <name type="scientific">Oxalicibacterium faecigallinarum</name>
    <dbReference type="NCBI Taxonomy" id="573741"/>
    <lineage>
        <taxon>Bacteria</taxon>
        <taxon>Pseudomonadati</taxon>
        <taxon>Pseudomonadota</taxon>
        <taxon>Betaproteobacteria</taxon>
        <taxon>Burkholderiales</taxon>
        <taxon>Oxalobacteraceae</taxon>
        <taxon>Oxalicibacterium</taxon>
    </lineage>
</organism>
<name>A0A8J3AMX9_9BURK</name>
<dbReference type="AlphaFoldDB" id="A0A8J3AMX9"/>
<dbReference type="SUPFAM" id="SSF52540">
    <property type="entry name" value="P-loop containing nucleoside triphosphate hydrolases"/>
    <property type="match status" value="1"/>
</dbReference>
<accession>A0A8J3AMX9</accession>
<evidence type="ECO:0000313" key="1">
    <source>
        <dbReference type="EMBL" id="GGI15720.1"/>
    </source>
</evidence>
<reference evidence="2" key="1">
    <citation type="journal article" date="2019" name="Int. J. Syst. Evol. Microbiol.">
        <title>The Global Catalogue of Microorganisms (GCM) 10K type strain sequencing project: providing services to taxonomists for standard genome sequencing and annotation.</title>
        <authorList>
            <consortium name="The Broad Institute Genomics Platform"/>
            <consortium name="The Broad Institute Genome Sequencing Center for Infectious Disease"/>
            <person name="Wu L."/>
            <person name="Ma J."/>
        </authorList>
    </citation>
    <scope>NUCLEOTIDE SEQUENCE [LARGE SCALE GENOMIC DNA]</scope>
    <source>
        <strain evidence="2">CCM 2767</strain>
    </source>
</reference>
<comment type="caution">
    <text evidence="1">The sequence shown here is derived from an EMBL/GenBank/DDBJ whole genome shotgun (WGS) entry which is preliminary data.</text>
</comment>
<keyword evidence="2" id="KW-1185">Reference proteome</keyword>